<name>A0ABU5ZGI4_9BACL</name>
<dbReference type="SUPFAM" id="SSF52266">
    <property type="entry name" value="SGNH hydrolase"/>
    <property type="match status" value="1"/>
</dbReference>
<dbReference type="EMBL" id="JAYJLD010000009">
    <property type="protein sequence ID" value="MEB3101618.1"/>
    <property type="molecule type" value="Genomic_DNA"/>
</dbReference>
<feature type="domain" description="SGNH hydrolase-type esterase" evidence="1">
    <location>
        <begin position="9"/>
        <end position="198"/>
    </location>
</feature>
<dbReference type="Gene3D" id="3.40.50.1110">
    <property type="entry name" value="SGNH hydrolase"/>
    <property type="match status" value="1"/>
</dbReference>
<accession>A0ABU5ZGI4</accession>
<evidence type="ECO:0000259" key="1">
    <source>
        <dbReference type="Pfam" id="PF13472"/>
    </source>
</evidence>
<keyword evidence="3" id="KW-1185">Reference proteome</keyword>
<dbReference type="Proteomes" id="UP001310386">
    <property type="component" value="Unassembled WGS sequence"/>
</dbReference>
<reference evidence="2" key="1">
    <citation type="submission" date="2023-12" db="EMBL/GenBank/DDBJ databases">
        <title>Fervidustalea candida gen. nov., sp. nov., a novel member of the family Paenibacillaceae isolated from a geothermal area.</title>
        <authorList>
            <person name="Li W.-J."/>
            <person name="Jiao J.-Y."/>
            <person name="Chen Y."/>
        </authorList>
    </citation>
    <scope>NUCLEOTIDE SEQUENCE</scope>
    <source>
        <strain evidence="2">SYSU GA230002</strain>
    </source>
</reference>
<dbReference type="PANTHER" id="PTHR30383:SF27">
    <property type="entry name" value="SPORE GERMINATION LIPASE LIPC"/>
    <property type="match status" value="1"/>
</dbReference>
<gene>
    <name evidence="2" type="ORF">VF724_08075</name>
</gene>
<evidence type="ECO:0000313" key="3">
    <source>
        <dbReference type="Proteomes" id="UP001310386"/>
    </source>
</evidence>
<evidence type="ECO:0000313" key="2">
    <source>
        <dbReference type="EMBL" id="MEB3101618.1"/>
    </source>
</evidence>
<dbReference type="InterPro" id="IPR051532">
    <property type="entry name" value="Ester_Hydrolysis_Enzymes"/>
</dbReference>
<sequence>MNRDSIYLALGDSLTVGYGAPQGQGFVDHYHMALQQKRNKELNCFNQGVNGATTGDILELIRRDADIREYIRKAEVITLTAGGNDLLQAAIPYIFDGRTTDFIPALVTFQRNYRKIISDIQEIKSESAQPFALKLIGLYNPIPSVQASDFWVKTFNTHISKCADRRVHFVNVYDAFVGNETEYLFEDQVHPNELGYRAIAEQVKKSD</sequence>
<dbReference type="InterPro" id="IPR036514">
    <property type="entry name" value="SGNH_hydro_sf"/>
</dbReference>
<organism evidence="2 3">
    <name type="scientific">Ferviditalea candida</name>
    <dbReference type="NCBI Taxonomy" id="3108399"/>
    <lineage>
        <taxon>Bacteria</taxon>
        <taxon>Bacillati</taxon>
        <taxon>Bacillota</taxon>
        <taxon>Bacilli</taxon>
        <taxon>Bacillales</taxon>
        <taxon>Paenibacillaceae</taxon>
        <taxon>Ferviditalea</taxon>
    </lineage>
</organism>
<dbReference type="PANTHER" id="PTHR30383">
    <property type="entry name" value="THIOESTERASE 1/PROTEASE 1/LYSOPHOSPHOLIPASE L1"/>
    <property type="match status" value="1"/>
</dbReference>
<comment type="caution">
    <text evidence="2">The sequence shown here is derived from an EMBL/GenBank/DDBJ whole genome shotgun (WGS) entry which is preliminary data.</text>
</comment>
<dbReference type="RefSeq" id="WP_371753737.1">
    <property type="nucleotide sequence ID" value="NZ_JAYJLD010000009.1"/>
</dbReference>
<dbReference type="Pfam" id="PF13472">
    <property type="entry name" value="Lipase_GDSL_2"/>
    <property type="match status" value="1"/>
</dbReference>
<protein>
    <submittedName>
        <fullName evidence="2">GDSL-type esterase/lipase family protein</fullName>
    </submittedName>
</protein>
<dbReference type="InterPro" id="IPR013830">
    <property type="entry name" value="SGNH_hydro"/>
</dbReference>
<proteinExistence type="predicted"/>